<dbReference type="AlphaFoldDB" id="A0A9P8PBW2"/>
<accession>A0A9P8PBW2</accession>
<keyword evidence="10" id="KW-1185">Reference proteome</keyword>
<dbReference type="InterPro" id="IPR014729">
    <property type="entry name" value="Rossmann-like_a/b/a_fold"/>
</dbReference>
<comment type="catalytic activity">
    <reaction evidence="8">
        <text>beta-nicotinamide D-ribonucleotide + ATP + H(+) = diphosphate + NAD(+)</text>
        <dbReference type="Rhea" id="RHEA:21360"/>
        <dbReference type="ChEBI" id="CHEBI:14649"/>
        <dbReference type="ChEBI" id="CHEBI:15378"/>
        <dbReference type="ChEBI" id="CHEBI:30616"/>
        <dbReference type="ChEBI" id="CHEBI:33019"/>
        <dbReference type="ChEBI" id="CHEBI:57540"/>
        <dbReference type="EC" id="2.7.7.1"/>
    </reaction>
</comment>
<dbReference type="CDD" id="cd02165">
    <property type="entry name" value="NMNAT"/>
    <property type="match status" value="1"/>
</dbReference>
<evidence type="ECO:0008006" key="11">
    <source>
        <dbReference type="Google" id="ProtNLM"/>
    </source>
</evidence>
<gene>
    <name evidence="9" type="ORF">OGAPHI_002590</name>
</gene>
<dbReference type="GO" id="GO:0000309">
    <property type="term" value="F:nicotinamide-nucleotide adenylyltransferase activity"/>
    <property type="evidence" value="ECO:0007669"/>
    <property type="project" value="UniProtKB-EC"/>
</dbReference>
<dbReference type="OrthoDB" id="5591297at2759"/>
<keyword evidence="5" id="KW-0547">Nucleotide-binding</keyword>
<proteinExistence type="predicted"/>
<evidence type="ECO:0000256" key="5">
    <source>
        <dbReference type="ARBA" id="ARBA00022741"/>
    </source>
</evidence>
<dbReference type="GO" id="GO:0016887">
    <property type="term" value="F:ATP hydrolysis activity"/>
    <property type="evidence" value="ECO:0007669"/>
    <property type="project" value="TreeGrafter"/>
</dbReference>
<keyword evidence="7" id="KW-0520">NAD</keyword>
<dbReference type="PANTHER" id="PTHR31285:SF0">
    <property type="entry name" value="NICOTINAMIDE MONONUCLEOTIDE ADENYLYLTRANSFERASE"/>
    <property type="match status" value="1"/>
</dbReference>
<evidence type="ECO:0000256" key="2">
    <source>
        <dbReference type="ARBA" id="ARBA00022642"/>
    </source>
</evidence>
<organism evidence="9 10">
    <name type="scientific">Ogataea philodendri</name>
    <dbReference type="NCBI Taxonomy" id="1378263"/>
    <lineage>
        <taxon>Eukaryota</taxon>
        <taxon>Fungi</taxon>
        <taxon>Dikarya</taxon>
        <taxon>Ascomycota</taxon>
        <taxon>Saccharomycotina</taxon>
        <taxon>Pichiomycetes</taxon>
        <taxon>Pichiales</taxon>
        <taxon>Pichiaceae</taxon>
        <taxon>Ogataea</taxon>
    </lineage>
</organism>
<dbReference type="GO" id="GO:0005524">
    <property type="term" value="F:ATP binding"/>
    <property type="evidence" value="ECO:0007669"/>
    <property type="project" value="UniProtKB-KW"/>
</dbReference>
<keyword evidence="6" id="KW-0067">ATP-binding</keyword>
<dbReference type="InterPro" id="IPR005248">
    <property type="entry name" value="NadD/NMNAT"/>
</dbReference>
<evidence type="ECO:0000256" key="1">
    <source>
        <dbReference type="ARBA" id="ARBA00004790"/>
    </source>
</evidence>
<dbReference type="RefSeq" id="XP_046063249.1">
    <property type="nucleotide sequence ID" value="XM_046203476.1"/>
</dbReference>
<keyword evidence="4" id="KW-0548">Nucleotidyltransferase</keyword>
<name>A0A9P8PBW2_9ASCO</name>
<evidence type="ECO:0000256" key="7">
    <source>
        <dbReference type="ARBA" id="ARBA00023027"/>
    </source>
</evidence>
<reference evidence="9" key="1">
    <citation type="journal article" date="2021" name="Open Biol.">
        <title>Shared evolutionary footprints suggest mitochondrial oxidative damage underlies multiple complex I losses in fungi.</title>
        <authorList>
            <person name="Schikora-Tamarit M.A."/>
            <person name="Marcet-Houben M."/>
            <person name="Nosek J."/>
            <person name="Gabaldon T."/>
        </authorList>
    </citation>
    <scope>NUCLEOTIDE SEQUENCE</scope>
    <source>
        <strain evidence="9">CBS6075</strain>
    </source>
</reference>
<dbReference type="GeneID" id="70234557"/>
<evidence type="ECO:0000256" key="8">
    <source>
        <dbReference type="ARBA" id="ARBA00049001"/>
    </source>
</evidence>
<evidence type="ECO:0000313" key="10">
    <source>
        <dbReference type="Proteomes" id="UP000769157"/>
    </source>
</evidence>
<keyword evidence="3" id="KW-0808">Transferase</keyword>
<protein>
    <recommendedName>
        <fullName evidence="11">Nicotinamide-nucleotide adenylyltransferase</fullName>
    </recommendedName>
</protein>
<keyword evidence="2" id="KW-0662">Pyridine nucleotide biosynthesis</keyword>
<dbReference type="PANTHER" id="PTHR31285">
    <property type="entry name" value="NICOTINAMIDE MONONUCLEOTIDE ADENYLYLTRANSFERASE"/>
    <property type="match status" value="1"/>
</dbReference>
<evidence type="ECO:0000256" key="4">
    <source>
        <dbReference type="ARBA" id="ARBA00022695"/>
    </source>
</evidence>
<dbReference type="GO" id="GO:0005634">
    <property type="term" value="C:nucleus"/>
    <property type="evidence" value="ECO:0007669"/>
    <property type="project" value="TreeGrafter"/>
</dbReference>
<evidence type="ECO:0000313" key="9">
    <source>
        <dbReference type="EMBL" id="KAH3668835.1"/>
    </source>
</evidence>
<dbReference type="EMBL" id="JAEUBE010000158">
    <property type="protein sequence ID" value="KAH3668835.1"/>
    <property type="molecule type" value="Genomic_DNA"/>
</dbReference>
<dbReference type="GO" id="GO:0009435">
    <property type="term" value="P:NAD+ biosynthetic process"/>
    <property type="evidence" value="ECO:0007669"/>
    <property type="project" value="InterPro"/>
</dbReference>
<dbReference type="Gene3D" id="3.40.50.620">
    <property type="entry name" value="HUPs"/>
    <property type="match status" value="1"/>
</dbReference>
<sequence>MSSLTSQLQSILSAGHNSFKLVYTAPANQFILPLTKQILVLDSSFNPPHNGHFSLIAKSMNHSRLDDHSMSHTSINSKSVLLLLSVKNADKGVQPAKFEDRLAMMYKMADHISEQLGVACGVGITNCSLFVDKAKEIQNYLAETQSNNLKLTFLLGYDTLIRLLDPKYYVPQKLGDALGSFFSTNDCFVLTRKNTSLSLEDQLSFVGMIKDGQLADVPATWADKIHVVSGDDKNLNVSSSDIRKLIQANETSWTSNTMPKVAEYITSHHPYQ</sequence>
<comment type="caution">
    <text evidence="9">The sequence shown here is derived from an EMBL/GenBank/DDBJ whole genome shotgun (WGS) entry which is preliminary data.</text>
</comment>
<reference evidence="9" key="2">
    <citation type="submission" date="2021-01" db="EMBL/GenBank/DDBJ databases">
        <authorList>
            <person name="Schikora-Tamarit M.A."/>
        </authorList>
    </citation>
    <scope>NUCLEOTIDE SEQUENCE</scope>
    <source>
        <strain evidence="9">CBS6075</strain>
    </source>
</reference>
<dbReference type="Proteomes" id="UP000769157">
    <property type="component" value="Unassembled WGS sequence"/>
</dbReference>
<dbReference type="SUPFAM" id="SSF52374">
    <property type="entry name" value="Nucleotidylyl transferase"/>
    <property type="match status" value="1"/>
</dbReference>
<evidence type="ECO:0000256" key="6">
    <source>
        <dbReference type="ARBA" id="ARBA00022840"/>
    </source>
</evidence>
<dbReference type="GO" id="GO:0005737">
    <property type="term" value="C:cytoplasm"/>
    <property type="evidence" value="ECO:0007669"/>
    <property type="project" value="TreeGrafter"/>
</dbReference>
<evidence type="ECO:0000256" key="3">
    <source>
        <dbReference type="ARBA" id="ARBA00022679"/>
    </source>
</evidence>
<comment type="pathway">
    <text evidence="1">Cofactor biosynthesis; NAD(+) biosynthesis.</text>
</comment>